<evidence type="ECO:0000313" key="2">
    <source>
        <dbReference type="Proteomes" id="UP001153269"/>
    </source>
</evidence>
<proteinExistence type="predicted"/>
<sequence length="230" mass="25457">MESIQETQWLCTWLLKEYQCARNRPKDCKGKTLPIPQSIVHTYQHIKQLLEDSRVIQDQTTLVLVTVNNTTVSSWLHERQKRTGRDSLLQGVYLPQTVSTAQDALPEARELHTAHGHQAMEFQEPDNPGSTTTASPTFLVHIWAAPSTAIPVTYLVHIWPAPSTAIPVTNLIHIWAAPSTAIQVTFLVHIWAGPSTVTPVSRAFLITAKCNIISSIPCLDLSKSSTPPSA</sequence>
<keyword evidence="2" id="KW-1185">Reference proteome</keyword>
<comment type="caution">
    <text evidence="1">The sequence shown here is derived from an EMBL/GenBank/DDBJ whole genome shotgun (WGS) entry which is preliminary data.</text>
</comment>
<accession>A0A9N7UME0</accession>
<dbReference type="Proteomes" id="UP001153269">
    <property type="component" value="Unassembled WGS sequence"/>
</dbReference>
<dbReference type="AlphaFoldDB" id="A0A9N7UME0"/>
<name>A0A9N7UME0_PLEPL</name>
<reference evidence="1" key="1">
    <citation type="submission" date="2020-03" db="EMBL/GenBank/DDBJ databases">
        <authorList>
            <person name="Weist P."/>
        </authorList>
    </citation>
    <scope>NUCLEOTIDE SEQUENCE</scope>
</reference>
<gene>
    <name evidence="1" type="ORF">PLEPLA_LOCUS23150</name>
</gene>
<protein>
    <submittedName>
        <fullName evidence="1">Uncharacterized protein</fullName>
    </submittedName>
</protein>
<evidence type="ECO:0000313" key="1">
    <source>
        <dbReference type="EMBL" id="CAB1435055.1"/>
    </source>
</evidence>
<dbReference type="EMBL" id="CADEAL010001725">
    <property type="protein sequence ID" value="CAB1435055.1"/>
    <property type="molecule type" value="Genomic_DNA"/>
</dbReference>
<organism evidence="1 2">
    <name type="scientific">Pleuronectes platessa</name>
    <name type="common">European plaice</name>
    <dbReference type="NCBI Taxonomy" id="8262"/>
    <lineage>
        <taxon>Eukaryota</taxon>
        <taxon>Metazoa</taxon>
        <taxon>Chordata</taxon>
        <taxon>Craniata</taxon>
        <taxon>Vertebrata</taxon>
        <taxon>Euteleostomi</taxon>
        <taxon>Actinopterygii</taxon>
        <taxon>Neopterygii</taxon>
        <taxon>Teleostei</taxon>
        <taxon>Neoteleostei</taxon>
        <taxon>Acanthomorphata</taxon>
        <taxon>Carangaria</taxon>
        <taxon>Pleuronectiformes</taxon>
        <taxon>Pleuronectoidei</taxon>
        <taxon>Pleuronectidae</taxon>
        <taxon>Pleuronectes</taxon>
    </lineage>
</organism>